<keyword evidence="6" id="KW-1185">Reference proteome</keyword>
<feature type="region of interest" description="Disordered" evidence="4">
    <location>
        <begin position="728"/>
        <end position="772"/>
    </location>
</feature>
<dbReference type="PANTHER" id="PTHR15954:SF4">
    <property type="entry name" value="VACUOLAR PROTEIN SORTING-ASSOCIATED PROTEIN 51 HOMOLOG"/>
    <property type="match status" value="1"/>
</dbReference>
<dbReference type="GO" id="GO:0000938">
    <property type="term" value="C:GARP complex"/>
    <property type="evidence" value="ECO:0007669"/>
    <property type="project" value="UniProtKB-UniRule"/>
</dbReference>
<dbReference type="eggNOG" id="KOG2346">
    <property type="taxonomic scope" value="Eukaryota"/>
</dbReference>
<dbReference type="OMA" id="GSRLCYD"/>
<comment type="similarity">
    <text evidence="1 2">Belongs to the VPS51 family.</text>
</comment>
<comment type="function">
    <text evidence="2">Acts as component of the GARP complex that is involved in retrograde transport from early and late endosomes to the trans-Golgi network (TGN).</text>
</comment>
<feature type="region of interest" description="Disordered" evidence="4">
    <location>
        <begin position="632"/>
        <end position="651"/>
    </location>
</feature>
<dbReference type="GO" id="GO:0016020">
    <property type="term" value="C:membrane"/>
    <property type="evidence" value="ECO:0007669"/>
    <property type="project" value="TreeGrafter"/>
</dbReference>
<sequence length="904" mass="101441">MLSPVATSPKPDHSPTSPRGPTPDAGDGSRAAARQRKRRDLLKQYYGIGGESAPQATIKKEKPPDPLDIDNHAFNAELHLNKLMNEMALPDLIQRDNELVAEIKQLDGDMKTLVYENYSKFISATDTIRKMKTNVENMESEMDQLSKSIAKISDSSTTINNGLQDQRAKLHQLNGVDNLLKKLNFVIELPNRLHECVDKGQHAQAVRYYSRVSNLLERYRHMSVFSKIEEECRTIIDKVARLIKQKLNSDQSTLAEISECVGLLIGLNAMFPVELARAYLRAATAQLKQIKINCLKHMNNIQISDAKPASELSGEPLPSDVQLAMEKIQYFDNTYVRDFASFVECYYTFFLTSKENASSPDTKTGDLRPNAFAKMSPEQQEEVRSALVATVESITKDYIDVIERLLHIPDDITKISPLSYIHVLDRVHKDVQDMEPLKRVGKVDRRINAMSFELLSKVITAVFGKIKKEFFNRYKDIQQSKDLDLAVFIKDLNAWMKNTLINQYLPILERFISPNIDFMKHSVFGTDDILDQIQRGLDVFWLSFTEDMIAINNPPKGSNDPVPPPLTTLMMSRSALELSLGTVEGVMSAYTDVLFSRKGDAADAQISTQSMRRPQLMVVTASGGTVAGAAGPGYANRGGNRSQASGTSHETMARAREISGICKTAAQRLVRLYVERIAQDLTLVVQNHLQTTPWLKLTTANGASDAWIAVLDRMSAMEHDVDQLYQDDGSFARRDRGPGRSAEATRANSRPSTAGHSRTGSTSHSYMRNSSSTSSFKSAAGLNKPSAKFDPLLSHIDKLFAERVEYYGQVELSKSAILTAISKLVVKCYMEELRLVTLGTTGFQQIQIDIEVLKVHMWRYCTDERLFNNLVDEIQSCAFRRCLDPQPLEYAVVEPIVNGYERKR</sequence>
<dbReference type="GO" id="GO:0042147">
    <property type="term" value="P:retrograde transport, endosome to Golgi"/>
    <property type="evidence" value="ECO:0007669"/>
    <property type="project" value="UniProtKB-UniRule"/>
</dbReference>
<dbReference type="GO" id="GO:0005829">
    <property type="term" value="C:cytosol"/>
    <property type="evidence" value="ECO:0007669"/>
    <property type="project" value="GOC"/>
</dbReference>
<feature type="compositionally biased region" description="Polar residues" evidence="4">
    <location>
        <begin position="639"/>
        <end position="650"/>
    </location>
</feature>
<proteinExistence type="inferred from homology"/>
<dbReference type="GO" id="GO:0007030">
    <property type="term" value="P:Golgi organization"/>
    <property type="evidence" value="ECO:0007669"/>
    <property type="project" value="UniProtKB-UniRule"/>
</dbReference>
<evidence type="ECO:0000256" key="2">
    <source>
        <dbReference type="RuleBase" id="RU368010"/>
    </source>
</evidence>
<dbReference type="GO" id="GO:0048193">
    <property type="term" value="P:Golgi vesicle transport"/>
    <property type="evidence" value="ECO:0007669"/>
    <property type="project" value="TreeGrafter"/>
</dbReference>
<comment type="subunit">
    <text evidence="2">Component of the Golgi-associated retrograde protein (GARP) complex.</text>
</comment>
<feature type="coiled-coil region" evidence="3">
    <location>
        <begin position="128"/>
        <end position="155"/>
    </location>
</feature>
<evidence type="ECO:0000256" key="3">
    <source>
        <dbReference type="SAM" id="Coils"/>
    </source>
</evidence>
<dbReference type="RefSeq" id="XP_016605890.1">
    <property type="nucleotide sequence ID" value="XM_016755041.1"/>
</dbReference>
<keyword evidence="3" id="KW-0175">Coiled coil</keyword>
<dbReference type="GO" id="GO:0032456">
    <property type="term" value="P:endocytic recycling"/>
    <property type="evidence" value="ECO:0007669"/>
    <property type="project" value="TreeGrafter"/>
</dbReference>
<organism evidence="5 6">
    <name type="scientific">Spizellomyces punctatus (strain DAOM BR117)</name>
    <dbReference type="NCBI Taxonomy" id="645134"/>
    <lineage>
        <taxon>Eukaryota</taxon>
        <taxon>Fungi</taxon>
        <taxon>Fungi incertae sedis</taxon>
        <taxon>Chytridiomycota</taxon>
        <taxon>Chytridiomycota incertae sedis</taxon>
        <taxon>Chytridiomycetes</taxon>
        <taxon>Spizellomycetales</taxon>
        <taxon>Spizellomycetaceae</taxon>
        <taxon>Spizellomyces</taxon>
    </lineage>
</organism>
<comment type="subcellular location">
    <subcellularLocation>
        <location evidence="2">Golgi apparatus</location>
        <location evidence="2">trans-Golgi network</location>
    </subcellularLocation>
</comment>
<feature type="compositionally biased region" description="Polar residues" evidence="4">
    <location>
        <begin position="746"/>
        <end position="769"/>
    </location>
</feature>
<gene>
    <name evidence="5" type="ORF">SPPG_06846</name>
</gene>
<evidence type="ECO:0000313" key="5">
    <source>
        <dbReference type="EMBL" id="KNC97850.1"/>
    </source>
</evidence>
<dbReference type="GO" id="GO:1990745">
    <property type="term" value="C:EARP complex"/>
    <property type="evidence" value="ECO:0007669"/>
    <property type="project" value="TreeGrafter"/>
</dbReference>
<name>A0A0L0H8J1_SPIPD</name>
<dbReference type="InterPro" id="IPR014812">
    <property type="entry name" value="Vps51"/>
</dbReference>
<evidence type="ECO:0000256" key="4">
    <source>
        <dbReference type="SAM" id="MobiDB-lite"/>
    </source>
</evidence>
<keyword evidence="2" id="KW-0445">Lipid transport</keyword>
<dbReference type="GO" id="GO:0015031">
    <property type="term" value="P:protein transport"/>
    <property type="evidence" value="ECO:0007669"/>
    <property type="project" value="UniProtKB-UniRule"/>
</dbReference>
<accession>A0A0L0H8J1</accession>
<dbReference type="GO" id="GO:0006869">
    <property type="term" value="P:lipid transport"/>
    <property type="evidence" value="ECO:0007669"/>
    <property type="project" value="UniProtKB-UniRule"/>
</dbReference>
<dbReference type="Pfam" id="PF08700">
    <property type="entry name" value="VPS51_Exo84_N"/>
    <property type="match status" value="1"/>
</dbReference>
<keyword evidence="2" id="KW-0333">Golgi apparatus</keyword>
<keyword evidence="2" id="KW-0653">Protein transport</keyword>
<evidence type="ECO:0000313" key="6">
    <source>
        <dbReference type="Proteomes" id="UP000053201"/>
    </source>
</evidence>
<keyword evidence="2" id="KW-0813">Transport</keyword>
<dbReference type="EMBL" id="KQ257462">
    <property type="protein sequence ID" value="KNC97850.1"/>
    <property type="molecule type" value="Genomic_DNA"/>
</dbReference>
<reference evidence="5 6" key="1">
    <citation type="submission" date="2009-08" db="EMBL/GenBank/DDBJ databases">
        <title>The Genome Sequence of Spizellomyces punctatus strain DAOM BR117.</title>
        <authorList>
            <consortium name="The Broad Institute Genome Sequencing Platform"/>
            <person name="Russ C."/>
            <person name="Cuomo C."/>
            <person name="Shea T."/>
            <person name="Young S.K."/>
            <person name="Zeng Q."/>
            <person name="Koehrsen M."/>
            <person name="Haas B."/>
            <person name="Borodovsky M."/>
            <person name="Guigo R."/>
            <person name="Alvarado L."/>
            <person name="Berlin A."/>
            <person name="Bochicchio J."/>
            <person name="Borenstein D."/>
            <person name="Chapman S."/>
            <person name="Chen Z."/>
            <person name="Engels R."/>
            <person name="Freedman E."/>
            <person name="Gellesch M."/>
            <person name="Goldberg J."/>
            <person name="Griggs A."/>
            <person name="Gujja S."/>
            <person name="Heiman D."/>
            <person name="Hepburn T."/>
            <person name="Howarth C."/>
            <person name="Jen D."/>
            <person name="Larson L."/>
            <person name="Lewis B."/>
            <person name="Mehta T."/>
            <person name="Park D."/>
            <person name="Pearson M."/>
            <person name="Roberts A."/>
            <person name="Saif S."/>
            <person name="Shenoy N."/>
            <person name="Sisk P."/>
            <person name="Stolte C."/>
            <person name="Sykes S."/>
            <person name="Thomson T."/>
            <person name="Walk T."/>
            <person name="White J."/>
            <person name="Yandava C."/>
            <person name="Burger G."/>
            <person name="Gray M.W."/>
            <person name="Holland P.W.H."/>
            <person name="King N."/>
            <person name="Lang F.B.F."/>
            <person name="Roger A.J."/>
            <person name="Ruiz-Trillo I."/>
            <person name="Lander E."/>
            <person name="Nusbaum C."/>
        </authorList>
    </citation>
    <scope>NUCLEOTIDE SEQUENCE [LARGE SCALE GENOMIC DNA]</scope>
    <source>
        <strain evidence="5 6">DAOM BR117</strain>
    </source>
</reference>
<dbReference type="AlphaFoldDB" id="A0A0L0H8J1"/>
<dbReference type="GeneID" id="27690119"/>
<dbReference type="InParanoid" id="A0A0L0H8J1"/>
<evidence type="ECO:0000256" key="1">
    <source>
        <dbReference type="ARBA" id="ARBA00006080"/>
    </source>
</evidence>
<dbReference type="PANTHER" id="PTHR15954">
    <property type="entry name" value="VACUOLAR PROTEIN SORTING-ASSOCIATED PROTEIN 51 HOMOLOG"/>
    <property type="match status" value="1"/>
</dbReference>
<protein>
    <recommendedName>
        <fullName evidence="2">Vacuolar protein sorting-associated protein 51 homolog</fullName>
    </recommendedName>
</protein>
<feature type="region of interest" description="Disordered" evidence="4">
    <location>
        <begin position="1"/>
        <end position="47"/>
    </location>
</feature>
<dbReference type="OrthoDB" id="203678at2759"/>
<dbReference type="STRING" id="645134.A0A0L0H8J1"/>
<dbReference type="VEuPathDB" id="FungiDB:SPPG_06846"/>
<dbReference type="Proteomes" id="UP000053201">
    <property type="component" value="Unassembled WGS sequence"/>
</dbReference>